<dbReference type="Gene3D" id="3.80.10.10">
    <property type="entry name" value="Ribonuclease Inhibitor"/>
    <property type="match status" value="2"/>
</dbReference>
<evidence type="ECO:0000256" key="2">
    <source>
        <dbReference type="ARBA" id="ARBA00022692"/>
    </source>
</evidence>
<dbReference type="Pfam" id="PF00560">
    <property type="entry name" value="LRR_1"/>
    <property type="match status" value="4"/>
</dbReference>
<proteinExistence type="predicted"/>
<keyword evidence="4 8" id="KW-1133">Transmembrane helix</keyword>
<sequence length="565" mass="62416">MFGQSEVLVAPIEEQPYIQHCHVQKTCSVGSVIGLDLTNEAITGGRDNLSSLFNLQNLRKLSLAHNNFNGSQIPSEFEKMTNLNYLNLSNAGFAGQIPVEISCLTRSVSLDLSSVYFSDTTTLKLENSSLNVLIQNLTELVELNLDGVNISAQGNQWCQALSSSLPNLRVLSLSNCYLSGPIDSTLLKLQSLSIICLDNNNLSTPIPEFFANFTNLTSLRLSSSGMRGTFPRKIFQVPTLEILDLSNNRLLHGPLPDFPQNGSLRTLVLSNTDFSGILSDSIRGQLPKSLANCTDLEVLNIGNNLIKDFFPCYLKNTSILHVLVLQSNNFSGHIGRSEPNAIWPMLQIVDVASNNFTGKLPKISMWKAMMDDENEAQSDLNHLQFEVLRYNQFYYQDTITVTSKGLDMEPNSIISGKLDSARVIRLSINKLTGEILEELVDGLIFLSFLNISNNQLVGRIPEVKQFATFSEDSYTGNKGLCGFPLKVKCGGNVSPPAPKSRDSSSTMLIGFDWQFIVTGLGFGVGAAVVVAPLMFWEKGRRWYDESIDKILQVQVHQPKRGGMRT</sequence>
<comment type="subcellular location">
    <subcellularLocation>
        <location evidence="1">Membrane</location>
        <topology evidence="1">Single-pass type I membrane protein</topology>
    </subcellularLocation>
</comment>
<evidence type="ECO:0000256" key="6">
    <source>
        <dbReference type="ARBA" id="ARBA00023170"/>
    </source>
</evidence>
<evidence type="ECO:0008006" key="11">
    <source>
        <dbReference type="Google" id="ProtNLM"/>
    </source>
</evidence>
<name>A0A5N6RK77_9ROSI</name>
<dbReference type="InterPro" id="IPR001611">
    <property type="entry name" value="Leu-rich_rpt"/>
</dbReference>
<evidence type="ECO:0000313" key="10">
    <source>
        <dbReference type="Proteomes" id="UP000327013"/>
    </source>
</evidence>
<dbReference type="InterPro" id="IPR046956">
    <property type="entry name" value="RLP23-like"/>
</dbReference>
<evidence type="ECO:0000256" key="8">
    <source>
        <dbReference type="SAM" id="Phobius"/>
    </source>
</evidence>
<keyword evidence="6" id="KW-0675">Receptor</keyword>
<evidence type="ECO:0000256" key="3">
    <source>
        <dbReference type="ARBA" id="ARBA00022729"/>
    </source>
</evidence>
<dbReference type="PANTHER" id="PTHR48061">
    <property type="entry name" value="LEUCINE-RICH REPEAT RECEPTOR PROTEIN KINASE EMS1-LIKE-RELATED"/>
    <property type="match status" value="1"/>
</dbReference>
<dbReference type="OrthoDB" id="1394818at2759"/>
<feature type="transmembrane region" description="Helical" evidence="8">
    <location>
        <begin position="513"/>
        <end position="536"/>
    </location>
</feature>
<accession>A0A5N6RK77</accession>
<evidence type="ECO:0000313" key="9">
    <source>
        <dbReference type="EMBL" id="KAE8099175.1"/>
    </source>
</evidence>
<dbReference type="Proteomes" id="UP000327013">
    <property type="component" value="Chromosome 7"/>
</dbReference>
<dbReference type="GO" id="GO:0016020">
    <property type="term" value="C:membrane"/>
    <property type="evidence" value="ECO:0007669"/>
    <property type="project" value="UniProtKB-SubCell"/>
</dbReference>
<keyword evidence="3" id="KW-0732">Signal</keyword>
<evidence type="ECO:0000256" key="5">
    <source>
        <dbReference type="ARBA" id="ARBA00023136"/>
    </source>
</evidence>
<dbReference type="EMBL" id="CM017327">
    <property type="protein sequence ID" value="KAE8099175.1"/>
    <property type="molecule type" value="Genomic_DNA"/>
</dbReference>
<gene>
    <name evidence="9" type="ORF">FH972_017179</name>
</gene>
<evidence type="ECO:0000256" key="1">
    <source>
        <dbReference type="ARBA" id="ARBA00004479"/>
    </source>
</evidence>
<organism evidence="9 10">
    <name type="scientific">Carpinus fangiana</name>
    <dbReference type="NCBI Taxonomy" id="176857"/>
    <lineage>
        <taxon>Eukaryota</taxon>
        <taxon>Viridiplantae</taxon>
        <taxon>Streptophyta</taxon>
        <taxon>Embryophyta</taxon>
        <taxon>Tracheophyta</taxon>
        <taxon>Spermatophyta</taxon>
        <taxon>Magnoliopsida</taxon>
        <taxon>eudicotyledons</taxon>
        <taxon>Gunneridae</taxon>
        <taxon>Pentapetalae</taxon>
        <taxon>rosids</taxon>
        <taxon>fabids</taxon>
        <taxon>Fagales</taxon>
        <taxon>Betulaceae</taxon>
        <taxon>Carpinus</taxon>
    </lineage>
</organism>
<dbReference type="PANTHER" id="PTHR48061:SF2">
    <property type="entry name" value="RECEPTOR LIKE PROTEIN 30-LIKE"/>
    <property type="match status" value="1"/>
</dbReference>
<evidence type="ECO:0000256" key="7">
    <source>
        <dbReference type="ARBA" id="ARBA00023180"/>
    </source>
</evidence>
<reference evidence="9 10" key="1">
    <citation type="submission" date="2019-06" db="EMBL/GenBank/DDBJ databases">
        <title>A chromosomal-level reference genome of Carpinus fangiana (Coryloideae, Betulaceae).</title>
        <authorList>
            <person name="Yang X."/>
            <person name="Wang Z."/>
            <person name="Zhang L."/>
            <person name="Hao G."/>
            <person name="Liu J."/>
            <person name="Yang Y."/>
        </authorList>
    </citation>
    <scope>NUCLEOTIDE SEQUENCE [LARGE SCALE GENOMIC DNA]</scope>
    <source>
        <strain evidence="9">Cfa_2016G</strain>
        <tissue evidence="9">Leaf</tissue>
    </source>
</reference>
<dbReference type="AlphaFoldDB" id="A0A5N6RK77"/>
<dbReference type="InterPro" id="IPR032675">
    <property type="entry name" value="LRR_dom_sf"/>
</dbReference>
<evidence type="ECO:0000256" key="4">
    <source>
        <dbReference type="ARBA" id="ARBA00022989"/>
    </source>
</evidence>
<keyword evidence="10" id="KW-1185">Reference proteome</keyword>
<dbReference type="SUPFAM" id="SSF52058">
    <property type="entry name" value="L domain-like"/>
    <property type="match status" value="1"/>
</dbReference>
<keyword evidence="2 8" id="KW-0812">Transmembrane</keyword>
<keyword evidence="7" id="KW-0325">Glycoprotein</keyword>
<protein>
    <recommendedName>
        <fullName evidence="11">Leucine-rich repeat-containing N-terminal plant-type domain-containing protein</fullName>
    </recommendedName>
</protein>
<keyword evidence="5 8" id="KW-0472">Membrane</keyword>